<proteinExistence type="predicted"/>
<dbReference type="Gene3D" id="6.10.140.1530">
    <property type="match status" value="1"/>
</dbReference>
<name>A0A081N9P9_9GAMM</name>
<dbReference type="RefSeq" id="WP_034872312.1">
    <property type="nucleotide sequence ID" value="NZ_JOKG01000001.1"/>
</dbReference>
<dbReference type="InterPro" id="IPR012347">
    <property type="entry name" value="Ferritin-like"/>
</dbReference>
<dbReference type="InterPro" id="IPR009078">
    <property type="entry name" value="Ferritin-like_SF"/>
</dbReference>
<keyword evidence="3" id="KW-1185">Reference proteome</keyword>
<dbReference type="Pfam" id="PF12902">
    <property type="entry name" value="Ferritin-like"/>
    <property type="match status" value="1"/>
</dbReference>
<evidence type="ECO:0000313" key="2">
    <source>
        <dbReference type="EMBL" id="KEQ15172.1"/>
    </source>
</evidence>
<dbReference type="EMBL" id="JOKG01000001">
    <property type="protein sequence ID" value="KEQ15172.1"/>
    <property type="molecule type" value="Genomic_DNA"/>
</dbReference>
<comment type="caution">
    <text evidence="2">The sequence shown here is derived from an EMBL/GenBank/DDBJ whole genome shotgun (WGS) entry which is preliminary data.</text>
</comment>
<sequence>MKIKTLSHDQWAINHLHEHLQEAVNLELWTIPFYMSAMYSIKDKSSPVYQLIRTVLNQEMLHLQSAANIANAYGLSPSFSPPVYKGKTIPYLDFSQDPPETIKPYCPYTAEIGGLDEQHINAMCLIEIPDYETEPTSLQFCVNAQEYGSIGAFYEALRIGLEHLKDHIRGGVRQVDFFSAFYRNTPDMKITNSGSDGMNQVNMLINLITNQGEGVSKTYEKIPPAFQNTADDTAPEEDHFAKFNEIKNSTLPVTFKAKPISKYTKEDKELEAILVRQFSHLMTALEGLFKGDNPENFFPVMASVGGAIRNCWEHGVTPKFS</sequence>
<feature type="domain" description="Iminophenyl-pyruvate dimer synthase" evidence="1">
    <location>
        <begin position="20"/>
        <end position="247"/>
    </location>
</feature>
<dbReference type="PANTHER" id="PTHR34400:SF4">
    <property type="entry name" value="MEMBRANE PROTEIN"/>
    <property type="match status" value="1"/>
</dbReference>
<accession>A0A081N9P9</accession>
<gene>
    <name evidence="2" type="ORF">GZ77_00260</name>
</gene>
<evidence type="ECO:0000313" key="3">
    <source>
        <dbReference type="Proteomes" id="UP000028006"/>
    </source>
</evidence>
<organism evidence="2 3">
    <name type="scientific">Endozoicomonas montiporae</name>
    <dbReference type="NCBI Taxonomy" id="1027273"/>
    <lineage>
        <taxon>Bacteria</taxon>
        <taxon>Pseudomonadati</taxon>
        <taxon>Pseudomonadota</taxon>
        <taxon>Gammaproteobacteria</taxon>
        <taxon>Oceanospirillales</taxon>
        <taxon>Endozoicomonadaceae</taxon>
        <taxon>Endozoicomonas</taxon>
    </lineage>
</organism>
<protein>
    <recommendedName>
        <fullName evidence="1">Iminophenyl-pyruvate dimer synthase domain-containing protein</fullName>
    </recommendedName>
</protein>
<dbReference type="SUPFAM" id="SSF47240">
    <property type="entry name" value="Ferritin-like"/>
    <property type="match status" value="1"/>
</dbReference>
<dbReference type="InterPro" id="IPR026820">
    <property type="entry name" value="VioB/RebD_dom"/>
</dbReference>
<dbReference type="AlphaFoldDB" id="A0A081N9P9"/>
<dbReference type="eggNOG" id="COG1633">
    <property type="taxonomic scope" value="Bacteria"/>
</dbReference>
<dbReference type="Proteomes" id="UP000028006">
    <property type="component" value="Unassembled WGS sequence"/>
</dbReference>
<dbReference type="Gene3D" id="1.20.1260.10">
    <property type="match status" value="1"/>
</dbReference>
<reference evidence="2 3" key="1">
    <citation type="submission" date="2014-06" db="EMBL/GenBank/DDBJ databases">
        <title>Whole Genome Sequences of Three Symbiotic Endozoicomonas Bacteria.</title>
        <authorList>
            <person name="Neave M.J."/>
            <person name="Apprill A."/>
            <person name="Voolstra C.R."/>
        </authorList>
    </citation>
    <scope>NUCLEOTIDE SEQUENCE [LARGE SCALE GENOMIC DNA]</scope>
    <source>
        <strain evidence="2 3">LMG 24815</strain>
    </source>
</reference>
<evidence type="ECO:0000259" key="1">
    <source>
        <dbReference type="Pfam" id="PF12902"/>
    </source>
</evidence>
<dbReference type="PANTHER" id="PTHR34400">
    <property type="match status" value="1"/>
</dbReference>